<feature type="compositionally biased region" description="Low complexity" evidence="1">
    <location>
        <begin position="52"/>
        <end position="63"/>
    </location>
</feature>
<dbReference type="InterPro" id="IPR003114">
    <property type="entry name" value="Phox_assoc"/>
</dbReference>
<dbReference type="HOGENOM" id="CLU_357223_0_0_1"/>
<dbReference type="AlphaFoldDB" id="E6ZY83"/>
<feature type="region of interest" description="Disordered" evidence="1">
    <location>
        <begin position="1"/>
        <end position="88"/>
    </location>
</feature>
<dbReference type="EMBL" id="FQ311452">
    <property type="protein sequence ID" value="CBQ72190.1"/>
    <property type="molecule type" value="Genomic_DNA"/>
</dbReference>
<feature type="region of interest" description="Disordered" evidence="1">
    <location>
        <begin position="102"/>
        <end position="134"/>
    </location>
</feature>
<feature type="compositionally biased region" description="Polar residues" evidence="1">
    <location>
        <begin position="501"/>
        <end position="529"/>
    </location>
</feature>
<feature type="region of interest" description="Disordered" evidence="1">
    <location>
        <begin position="425"/>
        <end position="446"/>
    </location>
</feature>
<keyword evidence="4" id="KW-1185">Reference proteome</keyword>
<feature type="region of interest" description="Disordered" evidence="1">
    <location>
        <begin position="498"/>
        <end position="529"/>
    </location>
</feature>
<reference evidence="3 4" key="1">
    <citation type="journal article" date="2010" name="Science">
        <title>Pathogenicity determinants in smut fungi revealed by genome comparison.</title>
        <authorList>
            <person name="Schirawski J."/>
            <person name="Mannhaupt G."/>
            <person name="Muench K."/>
            <person name="Brefort T."/>
            <person name="Schipper K."/>
            <person name="Doehlemann G."/>
            <person name="Di Stasio M."/>
            <person name="Roessel N."/>
            <person name="Mendoza-Mendoza A."/>
            <person name="Pester D."/>
            <person name="Mueller O."/>
            <person name="Winterberg B."/>
            <person name="Meyer E."/>
            <person name="Ghareeb H."/>
            <person name="Wollenberg T."/>
            <person name="Muensterkoetter M."/>
            <person name="Wong P."/>
            <person name="Walter M."/>
            <person name="Stukenbrock E."/>
            <person name="Gueldener U."/>
            <person name="Kahmann R."/>
        </authorList>
    </citation>
    <scope>NUCLEOTIDE SEQUENCE [LARGE SCALE GENOMIC DNA]</scope>
    <source>
        <strain evidence="4">SRZ2</strain>
    </source>
</reference>
<organism evidence="3 4">
    <name type="scientific">Sporisorium reilianum (strain SRZ2)</name>
    <name type="common">Maize head smut fungus</name>
    <dbReference type="NCBI Taxonomy" id="999809"/>
    <lineage>
        <taxon>Eukaryota</taxon>
        <taxon>Fungi</taxon>
        <taxon>Dikarya</taxon>
        <taxon>Basidiomycota</taxon>
        <taxon>Ustilaginomycotina</taxon>
        <taxon>Ustilaginomycetes</taxon>
        <taxon>Ustilaginales</taxon>
        <taxon>Ustilaginaceae</taxon>
        <taxon>Sporisorium</taxon>
    </lineage>
</organism>
<dbReference type="OrthoDB" id="5582218at2759"/>
<feature type="compositionally biased region" description="Low complexity" evidence="1">
    <location>
        <begin position="112"/>
        <end position="131"/>
    </location>
</feature>
<feature type="compositionally biased region" description="Low complexity" evidence="1">
    <location>
        <begin position="10"/>
        <end position="26"/>
    </location>
</feature>
<protein>
    <recommendedName>
        <fullName evidence="2">PXA domain-containing protein</fullName>
    </recommendedName>
</protein>
<evidence type="ECO:0000259" key="2">
    <source>
        <dbReference type="Pfam" id="PF02194"/>
    </source>
</evidence>
<evidence type="ECO:0000313" key="3">
    <source>
        <dbReference type="EMBL" id="CBQ72190.1"/>
    </source>
</evidence>
<gene>
    <name evidence="3" type="ORF">sr10701</name>
</gene>
<accession>E6ZY83</accession>
<dbReference type="Proteomes" id="UP000008867">
    <property type="component" value="Chromosome 3"/>
</dbReference>
<evidence type="ECO:0000256" key="1">
    <source>
        <dbReference type="SAM" id="MobiDB-lite"/>
    </source>
</evidence>
<proteinExistence type="predicted"/>
<dbReference type="VEuPathDB" id="FungiDB:sr10701"/>
<dbReference type="Pfam" id="PF02194">
    <property type="entry name" value="PXA"/>
    <property type="match status" value="1"/>
</dbReference>
<name>E6ZY83_SPORE</name>
<sequence length="793" mass="86252">MAREPLRRGATSPSPLSSPTPSAVAAFGVRKDTTSSSSSSPFVPSAAFRDVASPLSASHASLSTNPVLATLSPRPMSPTAYRIDSTSTHNDLDAFGKGAARQLSNDAPAAKTSPSTRPAPVPSSSSTSSSTRTDKAAERAFYRRILFQDLSPSTPAPSITHDADLDHEIYLLLAYLLRETVLPWYSKLTPDREFLTQITSIITSIIHTVVERQTAGDAAKSVSAAALEGDIHASRSAPDANLFRVQQLLSRDIPLILQQHCSDFRQAQSRADSVWAPLGPQPSLSMAPAIVSQSEHDQRRRQQAYEQLPSHYQQVLDAPSSASAGISPLLLAQHFYAASPHPGLDATTGSLDGKIDLAYLRIAVLNLLSSLLPADEYAPDTEKFIVRDVLVTVIRGALARSFRPWFFVQSIHKALDAAGWPSDPVLPPTRDDDASDQPVTATSHNPHADGAVSSVLSVLARLPAILLQAWSFLVLTALPFLVRAYLDLFNVHRARKRRLQHPQNLHTSQDGVGSLKRSSSLKGDFPSSLSTGSLVERNMHGRYPSRKLHFSNQDTMTAQGHSSAIESHLAHTQHVDLTQALHGEAESNPEAFRLESVDEADLPPDYVANWLDAAEEVLQTSSHAVLRSLFGLARTLLITTGLAGSVNRMTMRRINAELRATQKLTRVVRELRRILLPHGHLPPSVPDPDVETQEAEWIRLRLRLVSGAKRSTGTDEEAFLPWLVKKLLLGSADGGLRRGDAAARKQDTQIQLQRLTTWLEPFCSAQAAGPNTLLAILLLERVIVVLCPDLTLA</sequence>
<feature type="domain" description="PXA" evidence="2">
    <location>
        <begin position="164"/>
        <end position="412"/>
    </location>
</feature>
<dbReference type="eggNOG" id="ENOG502RYEC">
    <property type="taxonomic scope" value="Eukaryota"/>
</dbReference>
<evidence type="ECO:0000313" key="4">
    <source>
        <dbReference type="Proteomes" id="UP000008867"/>
    </source>
</evidence>